<dbReference type="Gene3D" id="1.10.10.10">
    <property type="entry name" value="Winged helix-like DNA-binding domain superfamily/Winged helix DNA-binding domain"/>
    <property type="match status" value="1"/>
</dbReference>
<evidence type="ECO:0000313" key="5">
    <source>
        <dbReference type="EMBL" id="PJF48328.1"/>
    </source>
</evidence>
<dbReference type="PROSITE" id="PS51755">
    <property type="entry name" value="OMPR_PHOB"/>
    <property type="match status" value="1"/>
</dbReference>
<name>A0A2M8QEZ0_9CHLR</name>
<protein>
    <recommendedName>
        <fullName evidence="7">FHA domain-containing protein</fullName>
    </recommendedName>
</protein>
<dbReference type="SMART" id="SM00862">
    <property type="entry name" value="Trans_reg_C"/>
    <property type="match status" value="1"/>
</dbReference>
<reference evidence="5 6" key="1">
    <citation type="submission" date="2017-11" db="EMBL/GenBank/DDBJ databases">
        <title>Evolution of Phototrophy in the Chloroflexi Phylum Driven by Horizontal Gene Transfer.</title>
        <authorList>
            <person name="Ward L.M."/>
            <person name="Hemp J."/>
            <person name="Shih P.M."/>
            <person name="Mcglynn S.E."/>
            <person name="Fischer W."/>
        </authorList>
    </citation>
    <scope>NUCLEOTIDE SEQUENCE [LARGE SCALE GENOMIC DNA]</scope>
    <source>
        <strain evidence="5">JP3_7</strain>
    </source>
</reference>
<dbReference type="InterPro" id="IPR008984">
    <property type="entry name" value="SMAD_FHA_dom_sf"/>
</dbReference>
<feature type="domain" description="FHA" evidence="3">
    <location>
        <begin position="76"/>
        <end position="128"/>
    </location>
</feature>
<dbReference type="CDD" id="cd00383">
    <property type="entry name" value="trans_reg_C"/>
    <property type="match status" value="1"/>
</dbReference>
<dbReference type="Pfam" id="PF00486">
    <property type="entry name" value="Trans_reg_C"/>
    <property type="match status" value="1"/>
</dbReference>
<accession>A0A2M8QEZ0</accession>
<dbReference type="Proteomes" id="UP000230790">
    <property type="component" value="Unassembled WGS sequence"/>
</dbReference>
<dbReference type="GO" id="GO:0000160">
    <property type="term" value="P:phosphorelay signal transduction system"/>
    <property type="evidence" value="ECO:0007669"/>
    <property type="project" value="InterPro"/>
</dbReference>
<evidence type="ECO:0000256" key="2">
    <source>
        <dbReference type="PROSITE-ProRule" id="PRU01091"/>
    </source>
</evidence>
<dbReference type="CDD" id="cd00060">
    <property type="entry name" value="FHA"/>
    <property type="match status" value="1"/>
</dbReference>
<dbReference type="InterPro" id="IPR000253">
    <property type="entry name" value="FHA_dom"/>
</dbReference>
<dbReference type="InterPro" id="IPR036388">
    <property type="entry name" value="WH-like_DNA-bd_sf"/>
</dbReference>
<evidence type="ECO:0000313" key="6">
    <source>
        <dbReference type="Proteomes" id="UP000230790"/>
    </source>
</evidence>
<dbReference type="GO" id="GO:0003677">
    <property type="term" value="F:DNA binding"/>
    <property type="evidence" value="ECO:0007669"/>
    <property type="project" value="UniProtKB-UniRule"/>
</dbReference>
<dbReference type="InterPro" id="IPR001867">
    <property type="entry name" value="OmpR/PhoB-type_DNA-bd"/>
</dbReference>
<dbReference type="SUPFAM" id="SSF46894">
    <property type="entry name" value="C-terminal effector domain of the bipartite response regulators"/>
    <property type="match status" value="1"/>
</dbReference>
<dbReference type="Pfam" id="PF00498">
    <property type="entry name" value="FHA"/>
    <property type="match status" value="1"/>
</dbReference>
<evidence type="ECO:0008006" key="7">
    <source>
        <dbReference type="Google" id="ProtNLM"/>
    </source>
</evidence>
<dbReference type="AlphaFoldDB" id="A0A2M8QEZ0"/>
<proteinExistence type="predicted"/>
<feature type="DNA-binding region" description="OmpR/PhoB-type" evidence="2">
    <location>
        <begin position="177"/>
        <end position="276"/>
    </location>
</feature>
<comment type="caution">
    <text evidence="5">The sequence shown here is derived from an EMBL/GenBank/DDBJ whole genome shotgun (WGS) entry which is preliminary data.</text>
</comment>
<dbReference type="SMART" id="SM00240">
    <property type="entry name" value="FHA"/>
    <property type="match status" value="1"/>
</dbReference>
<evidence type="ECO:0000256" key="1">
    <source>
        <dbReference type="ARBA" id="ARBA00023125"/>
    </source>
</evidence>
<evidence type="ECO:0000259" key="4">
    <source>
        <dbReference type="PROSITE" id="PS51755"/>
    </source>
</evidence>
<organism evidence="5 6">
    <name type="scientific">Candidatus Thermofonsia Clade 3 bacterium</name>
    <dbReference type="NCBI Taxonomy" id="2364212"/>
    <lineage>
        <taxon>Bacteria</taxon>
        <taxon>Bacillati</taxon>
        <taxon>Chloroflexota</taxon>
        <taxon>Candidatus Thermofontia</taxon>
        <taxon>Candidatus Thermofonsia Clade 3</taxon>
    </lineage>
</organism>
<keyword evidence="1 2" id="KW-0238">DNA-binding</keyword>
<dbReference type="EMBL" id="PGTN01000017">
    <property type="protein sequence ID" value="PJF48328.1"/>
    <property type="molecule type" value="Genomic_DNA"/>
</dbReference>
<dbReference type="GO" id="GO:0006355">
    <property type="term" value="P:regulation of DNA-templated transcription"/>
    <property type="evidence" value="ECO:0007669"/>
    <property type="project" value="InterPro"/>
</dbReference>
<sequence>MEGVVHGDDDAAGEQNVGLLHKGVIAQPARPTQTENARRIEGRMSVSSSHVPSLRVALLQSNRRSHERYGLRAPVVRIGRGVLGPHDIQLPLDDLRASREHARLVFEDGAWFLEDCSRNGTMVNGRLLRKERARLSSGDTIRIGDSFDVVFCYLSDTMQAEDGADVALRTAPSAQPAESPAVRVGLWISPSATVWRDGKRLPAFLSHTEYRLMKYLMQHANDVCDYDTVIQAVWGGQRHRDSLHELIYRVRRKIEPDPARPRYLIIRSGLGVVLFPQGVSAEQDAFK</sequence>
<dbReference type="InterPro" id="IPR016032">
    <property type="entry name" value="Sig_transdc_resp-reg_C-effctor"/>
</dbReference>
<dbReference type="Gene3D" id="2.60.200.20">
    <property type="match status" value="1"/>
</dbReference>
<gene>
    <name evidence="5" type="ORF">CUN48_03960</name>
</gene>
<dbReference type="PROSITE" id="PS50006">
    <property type="entry name" value="FHA_DOMAIN"/>
    <property type="match status" value="1"/>
</dbReference>
<dbReference type="SUPFAM" id="SSF49879">
    <property type="entry name" value="SMAD/FHA domain"/>
    <property type="match status" value="1"/>
</dbReference>
<dbReference type="InterPro" id="IPR050923">
    <property type="entry name" value="Cell_Proc_Reg/RNA_Proc"/>
</dbReference>
<dbReference type="PANTHER" id="PTHR23308">
    <property type="entry name" value="NUCLEAR INHIBITOR OF PROTEIN PHOSPHATASE-1"/>
    <property type="match status" value="1"/>
</dbReference>
<evidence type="ECO:0000259" key="3">
    <source>
        <dbReference type="PROSITE" id="PS50006"/>
    </source>
</evidence>
<feature type="domain" description="OmpR/PhoB-type" evidence="4">
    <location>
        <begin position="177"/>
        <end position="276"/>
    </location>
</feature>